<dbReference type="PROSITE" id="PS50110">
    <property type="entry name" value="RESPONSE_REGULATORY"/>
    <property type="match status" value="1"/>
</dbReference>
<dbReference type="SUPFAM" id="SSF52172">
    <property type="entry name" value="CheY-like"/>
    <property type="match status" value="1"/>
</dbReference>
<dbReference type="Gene3D" id="3.40.50.2300">
    <property type="match status" value="1"/>
</dbReference>
<dbReference type="Pfam" id="PF00196">
    <property type="entry name" value="GerE"/>
    <property type="match status" value="1"/>
</dbReference>
<dbReference type="PANTHER" id="PTHR43214:SF43">
    <property type="entry name" value="TWO-COMPONENT RESPONSE REGULATOR"/>
    <property type="match status" value="1"/>
</dbReference>
<keyword evidence="1 3" id="KW-0597">Phosphoprotein</keyword>
<dbReference type="GO" id="GO:0006355">
    <property type="term" value="P:regulation of DNA-templated transcription"/>
    <property type="evidence" value="ECO:0007669"/>
    <property type="project" value="InterPro"/>
</dbReference>
<dbReference type="Pfam" id="PF00072">
    <property type="entry name" value="Response_reg"/>
    <property type="match status" value="1"/>
</dbReference>
<evidence type="ECO:0000313" key="6">
    <source>
        <dbReference type="EMBL" id="QCK16779.1"/>
    </source>
</evidence>
<name>A0A4D7JLQ3_9BACT</name>
<dbReference type="SUPFAM" id="SSF46894">
    <property type="entry name" value="C-terminal effector domain of the bipartite response regulators"/>
    <property type="match status" value="1"/>
</dbReference>
<dbReference type="InterPro" id="IPR039420">
    <property type="entry name" value="WalR-like"/>
</dbReference>
<dbReference type="InterPro" id="IPR000792">
    <property type="entry name" value="Tscrpt_reg_LuxR_C"/>
</dbReference>
<proteinExistence type="predicted"/>
<dbReference type="RefSeq" id="WP_137092372.1">
    <property type="nucleotide sequence ID" value="NZ_CP028923.1"/>
</dbReference>
<dbReference type="PANTHER" id="PTHR43214">
    <property type="entry name" value="TWO-COMPONENT RESPONSE REGULATOR"/>
    <property type="match status" value="1"/>
</dbReference>
<dbReference type="InterPro" id="IPR011006">
    <property type="entry name" value="CheY-like_superfamily"/>
</dbReference>
<dbReference type="SMART" id="SM00448">
    <property type="entry name" value="REC"/>
    <property type="match status" value="1"/>
</dbReference>
<dbReference type="GO" id="GO:0003677">
    <property type="term" value="F:DNA binding"/>
    <property type="evidence" value="ECO:0007669"/>
    <property type="project" value="UniProtKB-KW"/>
</dbReference>
<evidence type="ECO:0000256" key="3">
    <source>
        <dbReference type="PROSITE-ProRule" id="PRU00169"/>
    </source>
</evidence>
<evidence type="ECO:0000259" key="5">
    <source>
        <dbReference type="PROSITE" id="PS50110"/>
    </source>
</evidence>
<dbReference type="PRINTS" id="PR00038">
    <property type="entry name" value="HTHLUXR"/>
</dbReference>
<feature type="domain" description="Response regulatory" evidence="5">
    <location>
        <begin position="5"/>
        <end position="121"/>
    </location>
</feature>
<dbReference type="CDD" id="cd06170">
    <property type="entry name" value="LuxR_C_like"/>
    <property type="match status" value="1"/>
</dbReference>
<evidence type="ECO:0000259" key="4">
    <source>
        <dbReference type="PROSITE" id="PS50043"/>
    </source>
</evidence>
<feature type="domain" description="HTH luxR-type" evidence="4">
    <location>
        <begin position="140"/>
        <end position="205"/>
    </location>
</feature>
<gene>
    <name evidence="6" type="ORF">DCC35_19600</name>
</gene>
<dbReference type="AlphaFoldDB" id="A0A4D7JLQ3"/>
<keyword evidence="2 6" id="KW-0238">DNA-binding</keyword>
<sequence>MFKKKIIIIEDQQDLRESFEVIINGSDKFFVQNTYPDAEKALKDVKKVNPDIAMVDLELPGMNGIEAIKHIKEKSPKTECVIVTVYEDSDLVFEGLKAGAVGYIIKNANYLEIISALEELVRGGSPMSSQIARMVIQNFHINPNSPLSSRETDVLKLIAEGKSYTQISEELFISKETARSHIKNIYVKLNVNSKSEAISKARKDHLI</sequence>
<evidence type="ECO:0000256" key="1">
    <source>
        <dbReference type="ARBA" id="ARBA00022553"/>
    </source>
</evidence>
<evidence type="ECO:0000256" key="2">
    <source>
        <dbReference type="ARBA" id="ARBA00023125"/>
    </source>
</evidence>
<feature type="modified residue" description="4-aspartylphosphate" evidence="3">
    <location>
        <position position="56"/>
    </location>
</feature>
<accession>A0A4D7JLQ3</accession>
<dbReference type="InterPro" id="IPR001789">
    <property type="entry name" value="Sig_transdc_resp-reg_receiver"/>
</dbReference>
<dbReference type="OrthoDB" id="9797341at2"/>
<dbReference type="PROSITE" id="PS50043">
    <property type="entry name" value="HTH_LUXR_2"/>
    <property type="match status" value="1"/>
</dbReference>
<protein>
    <submittedName>
        <fullName evidence="6">DNA-binding response regulator</fullName>
    </submittedName>
</protein>
<dbReference type="KEGG" id="fpf:DCC35_19600"/>
<dbReference type="EMBL" id="CP028923">
    <property type="protein sequence ID" value="QCK16779.1"/>
    <property type="molecule type" value="Genomic_DNA"/>
</dbReference>
<dbReference type="GO" id="GO:0000160">
    <property type="term" value="P:phosphorelay signal transduction system"/>
    <property type="evidence" value="ECO:0007669"/>
    <property type="project" value="InterPro"/>
</dbReference>
<dbReference type="SMART" id="SM00421">
    <property type="entry name" value="HTH_LUXR"/>
    <property type="match status" value="1"/>
</dbReference>
<dbReference type="CDD" id="cd17535">
    <property type="entry name" value="REC_NarL-like"/>
    <property type="match status" value="1"/>
</dbReference>
<reference evidence="6 7" key="1">
    <citation type="submission" date="2018-04" db="EMBL/GenBank/DDBJ databases">
        <title>Complete genome uncultured novel isolate.</title>
        <authorList>
            <person name="Merlino G."/>
        </authorList>
    </citation>
    <scope>NUCLEOTIDE SEQUENCE [LARGE SCALE GENOMIC DNA]</scope>
    <source>
        <strain evidence="7">R1DC9</strain>
    </source>
</reference>
<dbReference type="Proteomes" id="UP000298616">
    <property type="component" value="Chromosome"/>
</dbReference>
<keyword evidence="7" id="KW-1185">Reference proteome</keyword>
<organism evidence="6 7">
    <name type="scientific">Mangrovivirga cuniculi</name>
    <dbReference type="NCBI Taxonomy" id="2715131"/>
    <lineage>
        <taxon>Bacteria</taxon>
        <taxon>Pseudomonadati</taxon>
        <taxon>Bacteroidota</taxon>
        <taxon>Cytophagia</taxon>
        <taxon>Cytophagales</taxon>
        <taxon>Mangrovivirgaceae</taxon>
        <taxon>Mangrovivirga</taxon>
    </lineage>
</organism>
<evidence type="ECO:0000313" key="7">
    <source>
        <dbReference type="Proteomes" id="UP000298616"/>
    </source>
</evidence>
<dbReference type="InterPro" id="IPR058245">
    <property type="entry name" value="NreC/VraR/RcsB-like_REC"/>
</dbReference>
<dbReference type="InterPro" id="IPR016032">
    <property type="entry name" value="Sig_transdc_resp-reg_C-effctor"/>
</dbReference>